<comment type="subcellular location">
    <subcellularLocation>
        <location evidence="1">Membrane</location>
        <topology evidence="1">Multi-pass membrane protein</topology>
    </subcellularLocation>
</comment>
<dbReference type="Gene3D" id="1.20.1250.20">
    <property type="entry name" value="MFS general substrate transporter like domains"/>
    <property type="match status" value="1"/>
</dbReference>
<dbReference type="InterPro" id="IPR036259">
    <property type="entry name" value="MFS_trans_sf"/>
</dbReference>
<proteinExistence type="inferred from homology"/>
<dbReference type="PANTHER" id="PTHR11360:SF250">
    <property type="entry name" value="MFS-TYPE TRANSPORTER AFUA_1G00970"/>
    <property type="match status" value="1"/>
</dbReference>
<feature type="domain" description="Major facilitator superfamily (MFS) profile" evidence="5">
    <location>
        <begin position="29"/>
        <end position="424"/>
    </location>
</feature>
<organism evidence="6 7">
    <name type="scientific">Saxophila tyrrhenica</name>
    <dbReference type="NCBI Taxonomy" id="1690608"/>
    <lineage>
        <taxon>Eukaryota</taxon>
        <taxon>Fungi</taxon>
        <taxon>Dikarya</taxon>
        <taxon>Ascomycota</taxon>
        <taxon>Pezizomycotina</taxon>
        <taxon>Dothideomycetes</taxon>
        <taxon>Dothideomycetidae</taxon>
        <taxon>Mycosphaerellales</taxon>
        <taxon>Extremaceae</taxon>
        <taxon>Saxophila</taxon>
    </lineage>
</organism>
<feature type="transmembrane region" description="Helical" evidence="4">
    <location>
        <begin position="70"/>
        <end position="90"/>
    </location>
</feature>
<dbReference type="Pfam" id="PF07690">
    <property type="entry name" value="MFS_1"/>
    <property type="match status" value="1"/>
</dbReference>
<dbReference type="PROSITE" id="PS50850">
    <property type="entry name" value="MFS"/>
    <property type="match status" value="1"/>
</dbReference>
<feature type="transmembrane region" description="Helical" evidence="4">
    <location>
        <begin position="241"/>
        <end position="263"/>
    </location>
</feature>
<evidence type="ECO:0000259" key="5">
    <source>
        <dbReference type="PROSITE" id="PS50850"/>
    </source>
</evidence>
<feature type="transmembrane region" description="Helical" evidence="4">
    <location>
        <begin position="121"/>
        <end position="144"/>
    </location>
</feature>
<keyword evidence="7" id="KW-1185">Reference proteome</keyword>
<dbReference type="AlphaFoldDB" id="A0AAV9PKP3"/>
<evidence type="ECO:0000256" key="1">
    <source>
        <dbReference type="ARBA" id="ARBA00004141"/>
    </source>
</evidence>
<dbReference type="PANTHER" id="PTHR11360">
    <property type="entry name" value="MONOCARBOXYLATE TRANSPORTER"/>
    <property type="match status" value="1"/>
</dbReference>
<evidence type="ECO:0000256" key="4">
    <source>
        <dbReference type="SAM" id="Phobius"/>
    </source>
</evidence>
<feature type="transmembrane region" description="Helical" evidence="4">
    <location>
        <begin position="188"/>
        <end position="210"/>
    </location>
</feature>
<keyword evidence="4" id="KW-1133">Transmembrane helix</keyword>
<comment type="caution">
    <text evidence="6">The sequence shown here is derived from an EMBL/GenBank/DDBJ whole genome shotgun (WGS) entry which is preliminary data.</text>
</comment>
<feature type="transmembrane region" description="Helical" evidence="4">
    <location>
        <begin position="306"/>
        <end position="324"/>
    </location>
</feature>
<feature type="transmembrane region" description="Helical" evidence="4">
    <location>
        <begin position="30"/>
        <end position="50"/>
    </location>
</feature>
<feature type="transmembrane region" description="Helical" evidence="4">
    <location>
        <begin position="156"/>
        <end position="176"/>
    </location>
</feature>
<keyword evidence="4" id="KW-0812">Transmembrane</keyword>
<evidence type="ECO:0000313" key="6">
    <source>
        <dbReference type="EMBL" id="KAK5173532.1"/>
    </source>
</evidence>
<protein>
    <recommendedName>
        <fullName evidence="5">Major facilitator superfamily (MFS) profile domain-containing protein</fullName>
    </recommendedName>
</protein>
<evidence type="ECO:0000256" key="3">
    <source>
        <dbReference type="SAM" id="MobiDB-lite"/>
    </source>
</evidence>
<dbReference type="GO" id="GO:0016020">
    <property type="term" value="C:membrane"/>
    <property type="evidence" value="ECO:0007669"/>
    <property type="project" value="UniProtKB-SubCell"/>
</dbReference>
<comment type="similarity">
    <text evidence="2">Belongs to the major facilitator superfamily. Monocarboxylate porter (TC 2.A.1.13) family.</text>
</comment>
<feature type="transmembrane region" description="Helical" evidence="4">
    <location>
        <begin position="330"/>
        <end position="347"/>
    </location>
</feature>
<feature type="region of interest" description="Disordered" evidence="3">
    <location>
        <begin position="1"/>
        <end position="23"/>
    </location>
</feature>
<feature type="transmembrane region" description="Helical" evidence="4">
    <location>
        <begin position="391"/>
        <end position="415"/>
    </location>
</feature>
<accession>A0AAV9PKP3</accession>
<dbReference type="InterPro" id="IPR050327">
    <property type="entry name" value="Proton-linked_MCT"/>
</dbReference>
<gene>
    <name evidence="6" type="ORF">LTR77_002213</name>
</gene>
<dbReference type="GeneID" id="89923560"/>
<keyword evidence="4" id="KW-0472">Membrane</keyword>
<dbReference type="Proteomes" id="UP001337655">
    <property type="component" value="Unassembled WGS sequence"/>
</dbReference>
<evidence type="ECO:0000313" key="7">
    <source>
        <dbReference type="Proteomes" id="UP001337655"/>
    </source>
</evidence>
<dbReference type="EMBL" id="JAVRRT010000003">
    <property type="protein sequence ID" value="KAK5173532.1"/>
    <property type="molecule type" value="Genomic_DNA"/>
</dbReference>
<feature type="transmembrane region" description="Helical" evidence="4">
    <location>
        <begin position="97"/>
        <end position="115"/>
    </location>
</feature>
<evidence type="ECO:0000256" key="2">
    <source>
        <dbReference type="ARBA" id="ARBA00006727"/>
    </source>
</evidence>
<dbReference type="SUPFAM" id="SSF103473">
    <property type="entry name" value="MFS general substrate transporter"/>
    <property type="match status" value="1"/>
</dbReference>
<dbReference type="RefSeq" id="XP_064662227.1">
    <property type="nucleotide sequence ID" value="XM_064799472.1"/>
</dbReference>
<dbReference type="GO" id="GO:0022857">
    <property type="term" value="F:transmembrane transporter activity"/>
    <property type="evidence" value="ECO:0007669"/>
    <property type="project" value="InterPro"/>
</dbReference>
<sequence length="424" mass="45412">MSDHARRSKEMGSEAEEEKHHEPELTLRSGLALAGAALAYFVTVGFLNAFGVFQEYYTTVVLRDQSNFEIAWLGSFGTFAVFFFAPFAGLSADKWGPTIPMVVGAVLQLVAIFMISLCEEYYQFFLAQGLLLGAGMSFIAIPASGMCPRYFKRNRGVALGISVSGSSIGGVLWPVACDQLLHEDGVSFAWTMRIIGFIMIPLLAVVLITVRPPLVAKAADGQEKPKPDRKELRKEIVKPPFLLLCAGLFLAYLGFFTPFFYVSVYATSHGMSQKLSFYLVSAINGASTLGRIIPGFLADKYGRFNMLFLSAFTGGIVAFCWTAATSEAGLIVWSLAYGFASGAILSLQAACGTTLVSEHAAGAAIGAAMGSVSLSGLFGPPISGELVKHGYIALAAWCGSSLMAGGVLIGCSRLWQDRRLTARI</sequence>
<feature type="transmembrane region" description="Helical" evidence="4">
    <location>
        <begin position="359"/>
        <end position="379"/>
    </location>
</feature>
<feature type="transmembrane region" description="Helical" evidence="4">
    <location>
        <begin position="275"/>
        <end position="294"/>
    </location>
</feature>
<reference evidence="6 7" key="1">
    <citation type="submission" date="2023-08" db="EMBL/GenBank/DDBJ databases">
        <title>Black Yeasts Isolated from many extreme environments.</title>
        <authorList>
            <person name="Coleine C."/>
            <person name="Stajich J.E."/>
            <person name="Selbmann L."/>
        </authorList>
    </citation>
    <scope>NUCLEOTIDE SEQUENCE [LARGE SCALE GENOMIC DNA]</scope>
    <source>
        <strain evidence="6 7">CCFEE 5935</strain>
    </source>
</reference>
<dbReference type="InterPro" id="IPR020846">
    <property type="entry name" value="MFS_dom"/>
</dbReference>
<name>A0AAV9PKP3_9PEZI</name>
<dbReference type="InterPro" id="IPR011701">
    <property type="entry name" value="MFS"/>
</dbReference>